<dbReference type="OrthoDB" id="2283785at2759"/>
<dbReference type="Pfam" id="PF04426">
    <property type="entry name" value="Bul1_C"/>
    <property type="match status" value="1"/>
</dbReference>
<comment type="caution">
    <text evidence="3">The sequence shown here is derived from an EMBL/GenBank/DDBJ whole genome shotgun (WGS) entry which is preliminary data.</text>
</comment>
<dbReference type="InterPro" id="IPR007519">
    <property type="entry name" value="Bul1_N"/>
</dbReference>
<accession>A0A9P0QWY1</accession>
<evidence type="ECO:0000259" key="2">
    <source>
        <dbReference type="Pfam" id="PF04426"/>
    </source>
</evidence>
<dbReference type="Proteomes" id="UP000837801">
    <property type="component" value="Unassembled WGS sequence"/>
</dbReference>
<dbReference type="PANTHER" id="PTHR31904:SF1">
    <property type="entry name" value="BYPASS OF STOP CODON PROTEIN 5-RELATED"/>
    <property type="match status" value="1"/>
</dbReference>
<dbReference type="PANTHER" id="PTHR31904">
    <property type="entry name" value="BYPASS OF STOP CODON PROTEIN 5-RELATED"/>
    <property type="match status" value="1"/>
</dbReference>
<protein>
    <recommendedName>
        <fullName evidence="5">Bul1 C-terminal domain-containing protein</fullName>
    </recommendedName>
</protein>
<name>A0A9P0QWY1_9ASCO</name>
<dbReference type="AlphaFoldDB" id="A0A9P0QWY1"/>
<sequence length="655" mass="73938">MKPLNIDIPEYGDDAPSILPSYQMHQAIYAKTLTVPLESNELLPGYDQIDFDDISSLTSSLSSIESSSALYSIPSSTILTNRHNDDAGFEDSSKILEIHHKLNKLSSNSPIKLSIELTVNGCNIDPSTYEFSSNDIIDGNVIAENTSTENVPFTMFYIFLEGNINSHSLLNGKITKSSTFLQIIDLAATSSVLEAECDNSNSSEIGFASCGSENREANNFMQPGLRYIKRFQFRIPKSLLDSNCKHSHITSHLDLPSTIEAPVKGESSKNLTFQNISISYDIHVKCISPDPQTNQYSILKEKSTEIRIVPRTKRSTHLEKSIQKSLVKYAYHEFINRLEDCIQHCKELRGLALPKDKIKHVHENLQSSTESELEYFTSNNAFEEIFPYIKLKSGLSFGKKAIKPLGEMKVEIPVEEYKISYIPSYKYIGGQEVDEAKLKSWNIDVPVNFSFTADSENINDFPTLKLAKASLVSFTISSEVDNQNIPLELNHDMVFNNSNPEENFSNLVTSKFEKYGSELIDHYRNLKETQGFFPDKSLVEDVLCLSKLRTRKSELVIENIEYSSKESFSKSEKNLAWKNESRNKYTQNFTVHLDLTSATAKEIASKPTFGKSYDNYCLIPSYQNCTMGRLYYIQLDLQLSNGKTVSVKLPASIEN</sequence>
<feature type="domain" description="Bul1 N-terminal" evidence="1">
    <location>
        <begin position="17"/>
        <end position="258"/>
    </location>
</feature>
<reference evidence="3" key="1">
    <citation type="submission" date="2022-03" db="EMBL/GenBank/DDBJ databases">
        <authorList>
            <person name="Legras J.-L."/>
            <person name="Devillers H."/>
            <person name="Grondin C."/>
        </authorList>
    </citation>
    <scope>NUCLEOTIDE SEQUENCE</scope>
    <source>
        <strain evidence="3">CLIB 1423</strain>
    </source>
</reference>
<evidence type="ECO:0000313" key="4">
    <source>
        <dbReference type="Proteomes" id="UP000837801"/>
    </source>
</evidence>
<evidence type="ECO:0008006" key="5">
    <source>
        <dbReference type="Google" id="ProtNLM"/>
    </source>
</evidence>
<dbReference type="InterPro" id="IPR039634">
    <property type="entry name" value="Bul1-like"/>
</dbReference>
<feature type="domain" description="Bul1 C-terminal" evidence="2">
    <location>
        <begin position="557"/>
        <end position="655"/>
    </location>
</feature>
<dbReference type="InterPro" id="IPR022794">
    <property type="entry name" value="Bul1_C"/>
</dbReference>
<dbReference type="EMBL" id="CAKXYY010000047">
    <property type="protein sequence ID" value="CAH2356067.1"/>
    <property type="molecule type" value="Genomic_DNA"/>
</dbReference>
<evidence type="ECO:0000259" key="1">
    <source>
        <dbReference type="Pfam" id="PF04425"/>
    </source>
</evidence>
<gene>
    <name evidence="3" type="ORF">CLIB1423_47S00210</name>
</gene>
<evidence type="ECO:0000313" key="3">
    <source>
        <dbReference type="EMBL" id="CAH2356067.1"/>
    </source>
</evidence>
<dbReference type="Pfam" id="PF04425">
    <property type="entry name" value="Bul1_N"/>
    <property type="match status" value="1"/>
</dbReference>
<organism evidence="3 4">
    <name type="scientific">[Candida] railenensis</name>
    <dbReference type="NCBI Taxonomy" id="45579"/>
    <lineage>
        <taxon>Eukaryota</taxon>
        <taxon>Fungi</taxon>
        <taxon>Dikarya</taxon>
        <taxon>Ascomycota</taxon>
        <taxon>Saccharomycotina</taxon>
        <taxon>Pichiomycetes</taxon>
        <taxon>Debaryomycetaceae</taxon>
        <taxon>Kurtzmaniella</taxon>
    </lineage>
</organism>
<keyword evidence="4" id="KW-1185">Reference proteome</keyword>
<proteinExistence type="predicted"/>